<feature type="transmembrane region" description="Helical" evidence="1">
    <location>
        <begin position="143"/>
        <end position="172"/>
    </location>
</feature>
<keyword evidence="1" id="KW-0472">Membrane</keyword>
<feature type="transmembrane region" description="Helical" evidence="1">
    <location>
        <begin position="58"/>
        <end position="79"/>
    </location>
</feature>
<evidence type="ECO:0000313" key="3">
    <source>
        <dbReference type="Proteomes" id="UP001501196"/>
    </source>
</evidence>
<feature type="transmembrane region" description="Helical" evidence="1">
    <location>
        <begin position="16"/>
        <end position="38"/>
    </location>
</feature>
<dbReference type="EMBL" id="BAAAPW010000002">
    <property type="protein sequence ID" value="GAA2035022.1"/>
    <property type="molecule type" value="Genomic_DNA"/>
</dbReference>
<protein>
    <recommendedName>
        <fullName evidence="4">Tryptophan-rich sensory protein</fullName>
    </recommendedName>
</protein>
<proteinExistence type="predicted"/>
<feature type="transmembrane region" description="Helical" evidence="1">
    <location>
        <begin position="117"/>
        <end position="137"/>
    </location>
</feature>
<gene>
    <name evidence="2" type="ORF">GCM10009819_19260</name>
</gene>
<reference evidence="2 3" key="1">
    <citation type="journal article" date="2019" name="Int. J. Syst. Evol. Microbiol.">
        <title>The Global Catalogue of Microorganisms (GCM) 10K type strain sequencing project: providing services to taxonomists for standard genome sequencing and annotation.</title>
        <authorList>
            <consortium name="The Broad Institute Genomics Platform"/>
            <consortium name="The Broad Institute Genome Sequencing Center for Infectious Disease"/>
            <person name="Wu L."/>
            <person name="Ma J."/>
        </authorList>
    </citation>
    <scope>NUCLEOTIDE SEQUENCE [LARGE SCALE GENOMIC DNA]</scope>
    <source>
        <strain evidence="2 3">JCM 15672</strain>
    </source>
</reference>
<evidence type="ECO:0008006" key="4">
    <source>
        <dbReference type="Google" id="ProtNLM"/>
    </source>
</evidence>
<organism evidence="2 3">
    <name type="scientific">Agromyces tropicus</name>
    <dbReference type="NCBI Taxonomy" id="555371"/>
    <lineage>
        <taxon>Bacteria</taxon>
        <taxon>Bacillati</taxon>
        <taxon>Actinomycetota</taxon>
        <taxon>Actinomycetes</taxon>
        <taxon>Micrococcales</taxon>
        <taxon>Microbacteriaceae</taxon>
        <taxon>Agromyces</taxon>
    </lineage>
</organism>
<keyword evidence="1" id="KW-0812">Transmembrane</keyword>
<sequence length="208" mass="21284">MDIAIDRAAGTEQVRIWAGLQGFVSLAALVALILFFVLATPFSTPQSRWSWLGPVNDWLAVIGALPWIVAMVLLARYVVAGPWLWALTVVACLGAAAIAIVTLLMLAGLADLQAQSVVAVVATVVAFAWSAVAAGVARDAGVLPGWLAVLAIALLAALVACAIAGGIGFLAADGSAVRTVLFGVAVVLGGLAWIAFPVWWLAVASTVT</sequence>
<evidence type="ECO:0000313" key="2">
    <source>
        <dbReference type="EMBL" id="GAA2035022.1"/>
    </source>
</evidence>
<keyword evidence="3" id="KW-1185">Reference proteome</keyword>
<feature type="transmembrane region" description="Helical" evidence="1">
    <location>
        <begin position="85"/>
        <end position="110"/>
    </location>
</feature>
<feature type="transmembrane region" description="Helical" evidence="1">
    <location>
        <begin position="179"/>
        <end position="202"/>
    </location>
</feature>
<name>A0ABN2UD58_9MICO</name>
<evidence type="ECO:0000256" key="1">
    <source>
        <dbReference type="SAM" id="Phobius"/>
    </source>
</evidence>
<accession>A0ABN2UD58</accession>
<dbReference type="Proteomes" id="UP001501196">
    <property type="component" value="Unassembled WGS sequence"/>
</dbReference>
<comment type="caution">
    <text evidence="2">The sequence shown here is derived from an EMBL/GenBank/DDBJ whole genome shotgun (WGS) entry which is preliminary data.</text>
</comment>
<keyword evidence="1" id="KW-1133">Transmembrane helix</keyword>
<dbReference type="RefSeq" id="WP_344372419.1">
    <property type="nucleotide sequence ID" value="NZ_BAAAPW010000002.1"/>
</dbReference>